<feature type="region of interest" description="Disordered" evidence="1">
    <location>
        <begin position="1"/>
        <end position="21"/>
    </location>
</feature>
<reference evidence="3" key="1">
    <citation type="journal article" date="2019" name="Int. J. Syst. Evol. Microbiol.">
        <title>The Global Catalogue of Microorganisms (GCM) 10K type strain sequencing project: providing services to taxonomists for standard genome sequencing and annotation.</title>
        <authorList>
            <consortium name="The Broad Institute Genomics Platform"/>
            <consortium name="The Broad Institute Genome Sequencing Center for Infectious Disease"/>
            <person name="Wu L."/>
            <person name="Ma J."/>
        </authorList>
    </citation>
    <scope>NUCLEOTIDE SEQUENCE [LARGE SCALE GENOMIC DNA]</scope>
    <source>
        <strain evidence="3">CGMCC 1.15772</strain>
    </source>
</reference>
<dbReference type="InterPro" id="IPR029033">
    <property type="entry name" value="His_PPase_superfam"/>
</dbReference>
<dbReference type="EMBL" id="JBHSWD010000001">
    <property type="protein sequence ID" value="MFC6591525.1"/>
    <property type="molecule type" value="Genomic_DNA"/>
</dbReference>
<evidence type="ECO:0000313" key="3">
    <source>
        <dbReference type="Proteomes" id="UP001596297"/>
    </source>
</evidence>
<accession>A0ABW1YB40</accession>
<organism evidence="2 3">
    <name type="scientific">Deinococcus lacus</name>
    <dbReference type="NCBI Taxonomy" id="392561"/>
    <lineage>
        <taxon>Bacteria</taxon>
        <taxon>Thermotogati</taxon>
        <taxon>Deinococcota</taxon>
        <taxon>Deinococci</taxon>
        <taxon>Deinococcales</taxon>
        <taxon>Deinococcaceae</taxon>
        <taxon>Deinococcus</taxon>
    </lineage>
</organism>
<dbReference type="Proteomes" id="UP001596297">
    <property type="component" value="Unassembled WGS sequence"/>
</dbReference>
<dbReference type="Pfam" id="PF00300">
    <property type="entry name" value="His_Phos_1"/>
    <property type="match status" value="1"/>
</dbReference>
<dbReference type="Gene3D" id="3.40.50.1240">
    <property type="entry name" value="Phosphoglycerate mutase-like"/>
    <property type="match status" value="1"/>
</dbReference>
<dbReference type="RefSeq" id="WP_380082529.1">
    <property type="nucleotide sequence ID" value="NZ_JBHSWD010000001.1"/>
</dbReference>
<proteinExistence type="predicted"/>
<sequence length="177" mass="19636">MSRTLHLIRHAMPTPDPTRPSHEWELAPGALDGLDALLESLDPRPDIIVSSEEPKARATASALAAALSVSWRTMLGLHEQLRYTVPLYAERAEFEAEMRRFFAHPSEVVSGEESADTACERFTAALHAVMAANSQPCVAVVTHGTVRSLYLAKRLELDAYSLWQQQKLLDSVKVSWT</sequence>
<protein>
    <submittedName>
        <fullName evidence="2">Histidine phosphatase family protein</fullName>
    </submittedName>
</protein>
<dbReference type="SUPFAM" id="SSF53254">
    <property type="entry name" value="Phosphoglycerate mutase-like"/>
    <property type="match status" value="1"/>
</dbReference>
<name>A0ABW1YB40_9DEIO</name>
<dbReference type="InterPro" id="IPR013078">
    <property type="entry name" value="His_Pase_superF_clade-1"/>
</dbReference>
<evidence type="ECO:0000313" key="2">
    <source>
        <dbReference type="EMBL" id="MFC6591525.1"/>
    </source>
</evidence>
<comment type="caution">
    <text evidence="2">The sequence shown here is derived from an EMBL/GenBank/DDBJ whole genome shotgun (WGS) entry which is preliminary data.</text>
</comment>
<keyword evidence="3" id="KW-1185">Reference proteome</keyword>
<gene>
    <name evidence="2" type="ORF">ACFP81_05525</name>
</gene>
<evidence type="ECO:0000256" key="1">
    <source>
        <dbReference type="SAM" id="MobiDB-lite"/>
    </source>
</evidence>